<accession>A0ABN9X439</accession>
<keyword evidence="2" id="KW-1185">Reference proteome</keyword>
<comment type="caution">
    <text evidence="1">The sequence shown here is derived from an EMBL/GenBank/DDBJ whole genome shotgun (WGS) entry which is preliminary data.</text>
</comment>
<evidence type="ECO:0000313" key="1">
    <source>
        <dbReference type="EMBL" id="CAK0894114.1"/>
    </source>
</evidence>
<reference evidence="1" key="1">
    <citation type="submission" date="2023-10" db="EMBL/GenBank/DDBJ databases">
        <authorList>
            <person name="Chen Y."/>
            <person name="Shah S."/>
            <person name="Dougan E. K."/>
            <person name="Thang M."/>
            <person name="Chan C."/>
        </authorList>
    </citation>
    <scope>NUCLEOTIDE SEQUENCE [LARGE SCALE GENOMIC DNA]</scope>
</reference>
<protein>
    <submittedName>
        <fullName evidence="1">Uncharacterized protein</fullName>
    </submittedName>
</protein>
<name>A0ABN9X439_9DINO</name>
<gene>
    <name evidence="1" type="ORF">PCOR1329_LOCUS73248</name>
</gene>
<organism evidence="1 2">
    <name type="scientific">Prorocentrum cordatum</name>
    <dbReference type="NCBI Taxonomy" id="2364126"/>
    <lineage>
        <taxon>Eukaryota</taxon>
        <taxon>Sar</taxon>
        <taxon>Alveolata</taxon>
        <taxon>Dinophyceae</taxon>
        <taxon>Prorocentrales</taxon>
        <taxon>Prorocentraceae</taxon>
        <taxon>Prorocentrum</taxon>
    </lineage>
</organism>
<dbReference type="Proteomes" id="UP001189429">
    <property type="component" value="Unassembled WGS sequence"/>
</dbReference>
<sequence>MGAFFGLDSTEMVRLGRERQRDPAQPEWVDSLTDAELSQIEQDRFCRAYMARVGYRPGRGEGADASGLRSPAELLRGLDASEHGLLAELMSMDPRVHRARPQPRPR</sequence>
<dbReference type="EMBL" id="CAUYUJ010019848">
    <property type="protein sequence ID" value="CAK0894114.1"/>
    <property type="molecule type" value="Genomic_DNA"/>
</dbReference>
<proteinExistence type="predicted"/>
<evidence type="ECO:0000313" key="2">
    <source>
        <dbReference type="Proteomes" id="UP001189429"/>
    </source>
</evidence>